<dbReference type="GO" id="GO:0003677">
    <property type="term" value="F:DNA binding"/>
    <property type="evidence" value="ECO:0007669"/>
    <property type="project" value="UniProtKB-KW"/>
</dbReference>
<feature type="transmembrane region" description="Helical" evidence="6">
    <location>
        <begin position="157"/>
        <end position="180"/>
    </location>
</feature>
<proteinExistence type="predicted"/>
<evidence type="ECO:0000313" key="9">
    <source>
        <dbReference type="Proteomes" id="UP000223749"/>
    </source>
</evidence>
<feature type="domain" description="HTH cro/C1-type" evidence="7">
    <location>
        <begin position="10"/>
        <end position="64"/>
    </location>
</feature>
<keyword evidence="3 6" id="KW-1133">Transmembrane helix</keyword>
<accession>A0A2D1U358</accession>
<dbReference type="CDD" id="cd00093">
    <property type="entry name" value="HTH_XRE"/>
    <property type="match status" value="1"/>
</dbReference>
<dbReference type="Proteomes" id="UP000223749">
    <property type="component" value="Chromosome"/>
</dbReference>
<dbReference type="PROSITE" id="PS50943">
    <property type="entry name" value="HTH_CROC1"/>
    <property type="match status" value="1"/>
</dbReference>
<dbReference type="PANTHER" id="PTHR46797">
    <property type="entry name" value="HTH-TYPE TRANSCRIPTIONAL REGULATOR"/>
    <property type="match status" value="1"/>
</dbReference>
<dbReference type="InterPro" id="IPR050807">
    <property type="entry name" value="TransReg_Diox_bact_type"/>
</dbReference>
<dbReference type="KEGG" id="pgs:CPT03_05995"/>
<feature type="transmembrane region" description="Helical" evidence="6">
    <location>
        <begin position="123"/>
        <end position="145"/>
    </location>
</feature>
<evidence type="ECO:0000259" key="7">
    <source>
        <dbReference type="PROSITE" id="PS50943"/>
    </source>
</evidence>
<sequence>MKNTELAKRIKALRSRKGMSQEELAEVSQLSLRTIQRIEGGETEARGDTLQRLAKALNISPDELIDWAENEDRGFLVVLNLSALSFIAFPILGIVVPLALWMLKKDKIKYVNETGKKLLNFQISWCILASFFTIFPMIIQIFHIGGSLFRAFQVFNLGAIEAFILMVPILYSVNLAFIIVNTIRSYNFQKVYYKPAIPFLR</sequence>
<dbReference type="RefSeq" id="WP_099437982.1">
    <property type="nucleotide sequence ID" value="NZ_CP024091.1"/>
</dbReference>
<dbReference type="Gene3D" id="1.10.260.40">
    <property type="entry name" value="lambda repressor-like DNA-binding domains"/>
    <property type="match status" value="1"/>
</dbReference>
<name>A0A2D1U358_9SPHI</name>
<feature type="transmembrane region" description="Helical" evidence="6">
    <location>
        <begin position="75"/>
        <end position="103"/>
    </location>
</feature>
<dbReference type="Pfam" id="PF01381">
    <property type="entry name" value="HTH_3"/>
    <property type="match status" value="1"/>
</dbReference>
<dbReference type="PANTHER" id="PTHR46797:SF1">
    <property type="entry name" value="METHYLPHOSPHONATE SYNTHASE"/>
    <property type="match status" value="1"/>
</dbReference>
<evidence type="ECO:0000313" key="8">
    <source>
        <dbReference type="EMBL" id="ATP56040.1"/>
    </source>
</evidence>
<dbReference type="OrthoDB" id="1357763at2"/>
<keyword evidence="5 6" id="KW-0472">Membrane</keyword>
<dbReference type="AlphaFoldDB" id="A0A2D1U358"/>
<dbReference type="SUPFAM" id="SSF47413">
    <property type="entry name" value="lambda repressor-like DNA-binding domains"/>
    <property type="match status" value="1"/>
</dbReference>
<evidence type="ECO:0000256" key="2">
    <source>
        <dbReference type="ARBA" id="ARBA00022692"/>
    </source>
</evidence>
<dbReference type="GO" id="GO:0005829">
    <property type="term" value="C:cytosol"/>
    <property type="evidence" value="ECO:0007669"/>
    <property type="project" value="TreeGrafter"/>
</dbReference>
<evidence type="ECO:0000256" key="4">
    <source>
        <dbReference type="ARBA" id="ARBA00023125"/>
    </source>
</evidence>
<dbReference type="InterPro" id="IPR001387">
    <property type="entry name" value="Cro/C1-type_HTH"/>
</dbReference>
<keyword evidence="4 8" id="KW-0238">DNA-binding</keyword>
<organism evidence="8 9">
    <name type="scientific">Pedobacter ginsengisoli</name>
    <dbReference type="NCBI Taxonomy" id="363852"/>
    <lineage>
        <taxon>Bacteria</taxon>
        <taxon>Pseudomonadati</taxon>
        <taxon>Bacteroidota</taxon>
        <taxon>Sphingobacteriia</taxon>
        <taxon>Sphingobacteriales</taxon>
        <taxon>Sphingobacteriaceae</taxon>
        <taxon>Pedobacter</taxon>
    </lineage>
</organism>
<dbReference type="EMBL" id="CP024091">
    <property type="protein sequence ID" value="ATP56040.1"/>
    <property type="molecule type" value="Genomic_DNA"/>
</dbReference>
<reference evidence="8 9" key="1">
    <citation type="submission" date="2017-10" db="EMBL/GenBank/DDBJ databases">
        <title>Whole genome of Pedobacter ginsengisoli T01R-27 isolated from tomato rhizosphere.</title>
        <authorList>
            <person name="Weon H.-Y."/>
            <person name="Lee S.A."/>
            <person name="Sang M.K."/>
            <person name="Song J."/>
        </authorList>
    </citation>
    <scope>NUCLEOTIDE SEQUENCE [LARGE SCALE GENOMIC DNA]</scope>
    <source>
        <strain evidence="8 9">T01R-27</strain>
    </source>
</reference>
<keyword evidence="9" id="KW-1185">Reference proteome</keyword>
<evidence type="ECO:0000256" key="5">
    <source>
        <dbReference type="ARBA" id="ARBA00023136"/>
    </source>
</evidence>
<protein>
    <submittedName>
        <fullName evidence="8">DNA-binding protein</fullName>
    </submittedName>
</protein>
<dbReference type="InterPro" id="IPR010982">
    <property type="entry name" value="Lambda_DNA-bd_dom_sf"/>
</dbReference>
<comment type="subcellular location">
    <subcellularLocation>
        <location evidence="1">Membrane</location>
        <topology evidence="1">Multi-pass membrane protein</topology>
    </subcellularLocation>
</comment>
<dbReference type="GO" id="GO:0003700">
    <property type="term" value="F:DNA-binding transcription factor activity"/>
    <property type="evidence" value="ECO:0007669"/>
    <property type="project" value="TreeGrafter"/>
</dbReference>
<dbReference type="InterPro" id="IPR019109">
    <property type="entry name" value="MamF_MmsF"/>
</dbReference>
<gene>
    <name evidence="8" type="ORF">CPT03_05995</name>
</gene>
<dbReference type="Pfam" id="PF09685">
    <property type="entry name" value="MamF_MmsF"/>
    <property type="match status" value="1"/>
</dbReference>
<evidence type="ECO:0000256" key="3">
    <source>
        <dbReference type="ARBA" id="ARBA00022989"/>
    </source>
</evidence>
<evidence type="ECO:0000256" key="1">
    <source>
        <dbReference type="ARBA" id="ARBA00004141"/>
    </source>
</evidence>
<dbReference type="SMART" id="SM00530">
    <property type="entry name" value="HTH_XRE"/>
    <property type="match status" value="1"/>
</dbReference>
<evidence type="ECO:0000256" key="6">
    <source>
        <dbReference type="SAM" id="Phobius"/>
    </source>
</evidence>
<keyword evidence="2 6" id="KW-0812">Transmembrane</keyword>